<evidence type="ECO:0000313" key="2">
    <source>
        <dbReference type="EMBL" id="SFQ24341.1"/>
    </source>
</evidence>
<proteinExistence type="predicted"/>
<protein>
    <submittedName>
        <fullName evidence="2">Uncharacterized protein</fullName>
    </submittedName>
</protein>
<evidence type="ECO:0000256" key="1">
    <source>
        <dbReference type="SAM" id="Phobius"/>
    </source>
</evidence>
<sequence length="68" mass="7619">MSGLLYLGGFLVATWLVIVGSVGLVRWQSYRASIRSEESDAERQARIRKMLDLPDEGEGGQAGYWRTD</sequence>
<dbReference type="STRING" id="1993.SAMN04489713_12513"/>
<evidence type="ECO:0000313" key="3">
    <source>
        <dbReference type="Proteomes" id="UP000183413"/>
    </source>
</evidence>
<dbReference type="EMBL" id="FOVH01000025">
    <property type="protein sequence ID" value="SFQ24341.1"/>
    <property type="molecule type" value="Genomic_DNA"/>
</dbReference>
<dbReference type="InParanoid" id="A0A1I5WXI7"/>
<feature type="transmembrane region" description="Helical" evidence="1">
    <location>
        <begin position="6"/>
        <end position="25"/>
    </location>
</feature>
<keyword evidence="1" id="KW-0812">Transmembrane</keyword>
<dbReference type="Proteomes" id="UP000183413">
    <property type="component" value="Unassembled WGS sequence"/>
</dbReference>
<reference evidence="2 3" key="1">
    <citation type="submission" date="2016-10" db="EMBL/GenBank/DDBJ databases">
        <authorList>
            <person name="de Groot N.N."/>
        </authorList>
    </citation>
    <scope>NUCLEOTIDE SEQUENCE [LARGE SCALE GENOMIC DNA]</scope>
    <source>
        <strain evidence="2 3">DSM 43067</strain>
    </source>
</reference>
<dbReference type="RefSeq" id="WP_021592699.1">
    <property type="nucleotide sequence ID" value="NZ_CP083237.1"/>
</dbReference>
<keyword evidence="1" id="KW-1133">Transmembrane helix</keyword>
<keyword evidence="1" id="KW-0472">Membrane</keyword>
<name>A0A1I5WXI7_9ACTN</name>
<accession>A0A1I5WXI7</accession>
<dbReference type="AlphaFoldDB" id="A0A1I5WXI7"/>
<gene>
    <name evidence="2" type="ORF">SAMN04489713_12513</name>
</gene>
<organism evidence="2 3">
    <name type="scientific">Actinomadura madurae</name>
    <dbReference type="NCBI Taxonomy" id="1993"/>
    <lineage>
        <taxon>Bacteria</taxon>
        <taxon>Bacillati</taxon>
        <taxon>Actinomycetota</taxon>
        <taxon>Actinomycetes</taxon>
        <taxon>Streptosporangiales</taxon>
        <taxon>Thermomonosporaceae</taxon>
        <taxon>Actinomadura</taxon>
    </lineage>
</organism>
<keyword evidence="3" id="KW-1185">Reference proteome</keyword>
<dbReference type="GeneID" id="99653427"/>